<evidence type="ECO:0000256" key="1">
    <source>
        <dbReference type="ARBA" id="ARBA00009743"/>
    </source>
</evidence>
<keyword evidence="2 6" id="KW-0732">Signal</keyword>
<dbReference type="CDD" id="cd14792">
    <property type="entry name" value="GH27"/>
    <property type="match status" value="1"/>
</dbReference>
<keyword evidence="4 5" id="KW-0326">Glycosidase</keyword>
<dbReference type="InterPro" id="IPR002241">
    <property type="entry name" value="Glyco_hydro_27"/>
</dbReference>
<evidence type="ECO:0000256" key="2">
    <source>
        <dbReference type="ARBA" id="ARBA00022729"/>
    </source>
</evidence>
<dbReference type="Gene3D" id="3.20.20.70">
    <property type="entry name" value="Aldolase class I"/>
    <property type="match status" value="1"/>
</dbReference>
<evidence type="ECO:0000313" key="10">
    <source>
        <dbReference type="Proteomes" id="UP000324575"/>
    </source>
</evidence>
<dbReference type="GO" id="GO:0030246">
    <property type="term" value="F:carbohydrate binding"/>
    <property type="evidence" value="ECO:0007669"/>
    <property type="project" value="InterPro"/>
</dbReference>
<dbReference type="InterPro" id="IPR041233">
    <property type="entry name" value="Melibiase_C"/>
</dbReference>
<dbReference type="PRINTS" id="PR00740">
    <property type="entry name" value="GLHYDRLASE27"/>
</dbReference>
<dbReference type="InterPro" id="IPR013785">
    <property type="entry name" value="Aldolase_TIM"/>
</dbReference>
<proteinExistence type="inferred from homology"/>
<dbReference type="Pfam" id="PF17801">
    <property type="entry name" value="Melibiase_C"/>
    <property type="match status" value="1"/>
</dbReference>
<evidence type="ECO:0000256" key="5">
    <source>
        <dbReference type="RuleBase" id="RU361168"/>
    </source>
</evidence>
<evidence type="ECO:0000313" key="9">
    <source>
        <dbReference type="EMBL" id="KAA6303350.1"/>
    </source>
</evidence>
<evidence type="ECO:0000259" key="7">
    <source>
        <dbReference type="PROSITE" id="PS51175"/>
    </source>
</evidence>
<dbReference type="EMBL" id="SNRX01000002">
    <property type="protein sequence ID" value="KAA6303297.1"/>
    <property type="molecule type" value="Genomic_DNA"/>
</dbReference>
<dbReference type="GO" id="GO:0005975">
    <property type="term" value="P:carbohydrate metabolic process"/>
    <property type="evidence" value="ECO:0007669"/>
    <property type="project" value="InterPro"/>
</dbReference>
<evidence type="ECO:0000256" key="4">
    <source>
        <dbReference type="ARBA" id="ARBA00023295"/>
    </source>
</evidence>
<dbReference type="EC" id="3.2.1.22" evidence="5"/>
<keyword evidence="3 5" id="KW-0378">Hydrolase</keyword>
<dbReference type="PANTHER" id="PTHR11452">
    <property type="entry name" value="ALPHA-GALACTOSIDASE/ALPHA-N-ACETYLGALACTOSAMINIDASE"/>
    <property type="match status" value="1"/>
</dbReference>
<reference evidence="9 10" key="1">
    <citation type="submission" date="2019-03" db="EMBL/GenBank/DDBJ databases">
        <title>Single cell metagenomics reveals metabolic interactions within the superorganism composed of flagellate Streblomastix strix and complex community of Bacteroidetes bacteria on its surface.</title>
        <authorList>
            <person name="Treitli S.C."/>
            <person name="Kolisko M."/>
            <person name="Husnik F."/>
            <person name="Keeling P."/>
            <person name="Hampl V."/>
        </authorList>
    </citation>
    <scope>NUCLEOTIDE SEQUENCE [LARGE SCALE GENOMIC DNA]</scope>
    <source>
        <strain evidence="9">St1</strain>
    </source>
</reference>
<comment type="similarity">
    <text evidence="1 5">Belongs to the glycosyl hydrolase 27 family.</text>
</comment>
<gene>
    <name evidence="8" type="ORF">EZS26_000457</name>
    <name evidence="9" type="ORF">EZS26_000510</name>
</gene>
<feature type="domain" description="CBM6" evidence="7">
    <location>
        <begin position="401"/>
        <end position="536"/>
    </location>
</feature>
<dbReference type="InterPro" id="IPR005084">
    <property type="entry name" value="CBM6"/>
</dbReference>
<dbReference type="Proteomes" id="UP000324575">
    <property type="component" value="Unassembled WGS sequence"/>
</dbReference>
<dbReference type="InterPro" id="IPR008979">
    <property type="entry name" value="Galactose-bd-like_sf"/>
</dbReference>
<sequence length="796" mass="88239">MRKHLRHLCTIGFLLSVTGGVLNAQTIQTPTMGWSSWNTFRVNISEDLIKQTADAMVSKGLKEVGYNYVNIDDGYFGGRDASGNLQYNATKFPNGMKVVADYIHSQGLKAGLYSEAGNNTCGSIYDGDTYGVGSGLYGHEDADCDLFFTQWGYDFIKVDYCGGRNQGLNENAQYTKIANAIQKAGENVRLNVCRWSFPGTWVTALAGSWRIDEDIRNSFSGTYGVAALLERNLYLSAYASPGHYNDMDMMQLGRGMNVEEEKSHFGIWCIMSSPLLIGCDLRTIPQATLDIIKNTEVIAVNQDTLGLQAQLVAREGNRMVLAKPIVERQGKIRAVALFNAETTAKTIRVNFKDIQLSEKATVRDLWTHTDKGTFTGYYEVSVPAHGTAMLRIEGESSFDKTRFQGEDAFMNNFSAISSSNNFAKPQEVSAGWVSGGYKMTNLGKSATNWAEFRNVYSTSGGNYTLRVFYYSPENRTLRITVNGGSPVDMPNLNSGSIDIRDYADISIHLNQGNNVIRLMSNTTSTWAPDIDKIELIAEGSSLESDNFDKQFVSTFPVISSSDASNETWYNIQFKNGGHVIQDMGENTNILTKNLNEAELAQQWKVIHSPTPSGSFKYQIKNKSGRGLSRVSSSETSDGFYQTTATASAMLNFDIVATTNSTYSPAWELKRQGSSKNMNQYQYNYPTGQNLVNVRISEWTANDQNNPLAFIPVKTTTTAMDEIKAGDSSPVKISIQDKTLTVEKNTIARVDIYTITGQKVYGKTDAPFSFYLPALGYYLVAIQDNNHHVETKKIVLY</sequence>
<feature type="chain" id="PRO_5033493271" description="Alpha-galactosidase" evidence="6">
    <location>
        <begin position="25"/>
        <end position="796"/>
    </location>
</feature>
<accession>A0A5M8P555</accession>
<evidence type="ECO:0000256" key="3">
    <source>
        <dbReference type="ARBA" id="ARBA00022801"/>
    </source>
</evidence>
<dbReference type="Gene3D" id="2.60.120.260">
    <property type="entry name" value="Galactose-binding domain-like"/>
    <property type="match status" value="1"/>
</dbReference>
<dbReference type="EMBL" id="SNRX01000002">
    <property type="protein sequence ID" value="KAA6303350.1"/>
    <property type="molecule type" value="Genomic_DNA"/>
</dbReference>
<dbReference type="InterPro" id="IPR017853">
    <property type="entry name" value="GH"/>
</dbReference>
<feature type="signal peptide" evidence="6">
    <location>
        <begin position="1"/>
        <end position="24"/>
    </location>
</feature>
<comment type="catalytic activity">
    <reaction evidence="5">
        <text>Hydrolysis of terminal, non-reducing alpha-D-galactose residues in alpha-D-galactosides, including galactose oligosaccharides, galactomannans and galactolipids.</text>
        <dbReference type="EC" id="3.2.1.22"/>
    </reaction>
</comment>
<dbReference type="InterPro" id="IPR013780">
    <property type="entry name" value="Glyco_hydro_b"/>
</dbReference>
<name>A0A5M8P555_9BACT</name>
<dbReference type="SUPFAM" id="SSF51011">
    <property type="entry name" value="Glycosyl hydrolase domain"/>
    <property type="match status" value="1"/>
</dbReference>
<dbReference type="CDD" id="cd04081">
    <property type="entry name" value="CBM35_galactosidase-like"/>
    <property type="match status" value="1"/>
</dbReference>
<dbReference type="PANTHER" id="PTHR11452:SF75">
    <property type="entry name" value="ALPHA-GALACTOSIDASE MEL1"/>
    <property type="match status" value="1"/>
</dbReference>
<dbReference type="SUPFAM" id="SSF51445">
    <property type="entry name" value="(Trans)glycosidases"/>
    <property type="match status" value="1"/>
</dbReference>
<dbReference type="AlphaFoldDB" id="A0A5M8P555"/>
<comment type="caution">
    <text evidence="9">The sequence shown here is derived from an EMBL/GenBank/DDBJ whole genome shotgun (WGS) entry which is preliminary data.</text>
</comment>
<organism evidence="9 10">
    <name type="scientific">Candidatus Ordinivivax streblomastigis</name>
    <dbReference type="NCBI Taxonomy" id="2540710"/>
    <lineage>
        <taxon>Bacteria</taxon>
        <taxon>Pseudomonadati</taxon>
        <taxon>Bacteroidota</taxon>
        <taxon>Bacteroidia</taxon>
        <taxon>Bacteroidales</taxon>
        <taxon>Candidatus Ordinivivax</taxon>
    </lineage>
</organism>
<dbReference type="SUPFAM" id="SSF49785">
    <property type="entry name" value="Galactose-binding domain-like"/>
    <property type="match status" value="1"/>
</dbReference>
<protein>
    <recommendedName>
        <fullName evidence="5">Alpha-galactosidase</fullName>
        <ecNumber evidence="5">3.2.1.22</ecNumber>
    </recommendedName>
    <alternativeName>
        <fullName evidence="5">Melibiase</fullName>
    </alternativeName>
</protein>
<dbReference type="Pfam" id="PF16499">
    <property type="entry name" value="Melibiase_2"/>
    <property type="match status" value="1"/>
</dbReference>
<dbReference type="GO" id="GO:0004557">
    <property type="term" value="F:alpha-galactosidase activity"/>
    <property type="evidence" value="ECO:0007669"/>
    <property type="project" value="UniProtKB-EC"/>
</dbReference>
<dbReference type="PROSITE" id="PS51175">
    <property type="entry name" value="CBM6"/>
    <property type="match status" value="1"/>
</dbReference>
<evidence type="ECO:0000313" key="8">
    <source>
        <dbReference type="EMBL" id="KAA6303297.1"/>
    </source>
</evidence>
<keyword evidence="5" id="KW-1015">Disulfide bond</keyword>
<dbReference type="Gene3D" id="2.60.40.1180">
    <property type="entry name" value="Golgi alpha-mannosidase II"/>
    <property type="match status" value="1"/>
</dbReference>
<evidence type="ECO:0000256" key="6">
    <source>
        <dbReference type="SAM" id="SignalP"/>
    </source>
</evidence>